<dbReference type="InterPro" id="IPR052775">
    <property type="entry name" value="IUN_hydrolase"/>
</dbReference>
<reference evidence="3" key="1">
    <citation type="submission" date="2022-11" db="EMBL/GenBank/DDBJ databases">
        <title>Centuries of genome instability and evolution in soft-shell clam transmissible cancer (bioRxiv).</title>
        <authorList>
            <person name="Hart S.F.M."/>
            <person name="Yonemitsu M.A."/>
            <person name="Giersch R.M."/>
            <person name="Beal B.F."/>
            <person name="Arriagada G."/>
            <person name="Davis B.W."/>
            <person name="Ostrander E.A."/>
            <person name="Goff S.P."/>
            <person name="Metzger M.J."/>
        </authorList>
    </citation>
    <scope>NUCLEOTIDE SEQUENCE</scope>
    <source>
        <strain evidence="3">MELC-2E11</strain>
        <tissue evidence="3">Siphon/mantle</tissue>
    </source>
</reference>
<feature type="domain" description="Inosine/uridine-preferring nucleoside hydrolase" evidence="2">
    <location>
        <begin position="10"/>
        <end position="307"/>
    </location>
</feature>
<comment type="similarity">
    <text evidence="1">Belongs to the IUNH family.</text>
</comment>
<dbReference type="EMBL" id="CP111017">
    <property type="protein sequence ID" value="WAR07020.1"/>
    <property type="molecule type" value="Genomic_DNA"/>
</dbReference>
<dbReference type="CDD" id="cd02649">
    <property type="entry name" value="nuc_hydro_CeIAG"/>
    <property type="match status" value="1"/>
</dbReference>
<sequence>MFKGEMKRKLIIDVDTGVDDAQAIMLALSQPEIDVLAITCVSGNVHLDLVCTNTLKVLAACGRLDIPVYRGADRALVGGNFRSTHCHGDDGLGDAETQVDISGFQIQKEHAVDTILRLVNQYPGEITLVTLAPLTNIALALRMDPSLGQKLAAVTIMGGNSQGRGNITLCGEFNFAVDPDAAYTVLHELNVPPTVVPWDANLCETTCYPWDWFDRWIETDTPKGHFMKAFVQTPAQRERETMPFYRSCDLNAMATVIDPEVIAQKQEVFVTVELAGNYTRGMMVVDWNGRLGKSPNIVLAAALDTQRARIHFERICKGTKTIIEDNLIRFRTISETNTIIKIKDHLLQKFTEDSEES</sequence>
<accession>A0ABY7EAZ5</accession>
<evidence type="ECO:0000313" key="4">
    <source>
        <dbReference type="Proteomes" id="UP001164746"/>
    </source>
</evidence>
<dbReference type="Gene3D" id="3.90.245.10">
    <property type="entry name" value="Ribonucleoside hydrolase-like"/>
    <property type="match status" value="1"/>
</dbReference>
<dbReference type="InterPro" id="IPR001910">
    <property type="entry name" value="Inosine/uridine_hydrolase_dom"/>
</dbReference>
<gene>
    <name evidence="3" type="ORF">MAR_016978</name>
</gene>
<dbReference type="PANTHER" id="PTHR46190">
    <property type="entry name" value="SI:CH211-201H21.5-RELATED"/>
    <property type="match status" value="1"/>
</dbReference>
<evidence type="ECO:0000259" key="2">
    <source>
        <dbReference type="Pfam" id="PF01156"/>
    </source>
</evidence>
<name>A0ABY7EAZ5_MYAAR</name>
<evidence type="ECO:0000313" key="3">
    <source>
        <dbReference type="EMBL" id="WAR07020.1"/>
    </source>
</evidence>
<evidence type="ECO:0000256" key="1">
    <source>
        <dbReference type="ARBA" id="ARBA00009176"/>
    </source>
</evidence>
<dbReference type="Proteomes" id="UP001164746">
    <property type="component" value="Chromosome 6"/>
</dbReference>
<dbReference type="Pfam" id="PF01156">
    <property type="entry name" value="IU_nuc_hydro"/>
    <property type="match status" value="1"/>
</dbReference>
<dbReference type="PANTHER" id="PTHR46190:SF1">
    <property type="entry name" value="SI:CH211-201H21.5"/>
    <property type="match status" value="1"/>
</dbReference>
<dbReference type="SUPFAM" id="SSF53590">
    <property type="entry name" value="Nucleoside hydrolase"/>
    <property type="match status" value="1"/>
</dbReference>
<organism evidence="3 4">
    <name type="scientific">Mya arenaria</name>
    <name type="common">Soft-shell clam</name>
    <dbReference type="NCBI Taxonomy" id="6604"/>
    <lineage>
        <taxon>Eukaryota</taxon>
        <taxon>Metazoa</taxon>
        <taxon>Spiralia</taxon>
        <taxon>Lophotrochozoa</taxon>
        <taxon>Mollusca</taxon>
        <taxon>Bivalvia</taxon>
        <taxon>Autobranchia</taxon>
        <taxon>Heteroconchia</taxon>
        <taxon>Euheterodonta</taxon>
        <taxon>Imparidentia</taxon>
        <taxon>Neoheterodontei</taxon>
        <taxon>Myida</taxon>
        <taxon>Myoidea</taxon>
        <taxon>Myidae</taxon>
        <taxon>Mya</taxon>
    </lineage>
</organism>
<proteinExistence type="inferred from homology"/>
<keyword evidence="4" id="KW-1185">Reference proteome</keyword>
<protein>
    <submittedName>
        <fullName evidence="3">IUNH-like protein</fullName>
    </submittedName>
</protein>
<dbReference type="InterPro" id="IPR036452">
    <property type="entry name" value="Ribo_hydro-like"/>
</dbReference>